<dbReference type="GO" id="GO:0005886">
    <property type="term" value="C:plasma membrane"/>
    <property type="evidence" value="ECO:0007669"/>
    <property type="project" value="TreeGrafter"/>
</dbReference>
<proteinExistence type="inferred from homology"/>
<evidence type="ECO:0000256" key="7">
    <source>
        <dbReference type="SAM" id="Phobius"/>
    </source>
</evidence>
<feature type="transmembrane region" description="Helical" evidence="7">
    <location>
        <begin position="136"/>
        <end position="154"/>
    </location>
</feature>
<keyword evidence="5 7" id="KW-1133">Transmembrane helix</keyword>
<name>R0GBN1_9BRAS</name>
<feature type="transmembrane region" description="Helical" evidence="7">
    <location>
        <begin position="101"/>
        <end position="124"/>
    </location>
</feature>
<feature type="transmembrane region" description="Helical" evidence="7">
    <location>
        <begin position="44"/>
        <end position="63"/>
    </location>
</feature>
<feature type="transmembrane region" description="Helical" evidence="7">
    <location>
        <begin position="380"/>
        <end position="403"/>
    </location>
</feature>
<feature type="transmembrane region" description="Helical" evidence="7">
    <location>
        <begin position="174"/>
        <end position="195"/>
    </location>
</feature>
<evidence type="ECO:0000256" key="3">
    <source>
        <dbReference type="ARBA" id="ARBA00022448"/>
    </source>
</evidence>
<keyword evidence="6 7" id="KW-0472">Membrane</keyword>
<evidence type="ECO:0000256" key="1">
    <source>
        <dbReference type="ARBA" id="ARBA00004141"/>
    </source>
</evidence>
<accession>R0GBN1</accession>
<feature type="transmembrane region" description="Helical" evidence="7">
    <location>
        <begin position="248"/>
        <end position="275"/>
    </location>
</feature>
<feature type="transmembrane region" description="Helical" evidence="7">
    <location>
        <begin position="7"/>
        <end position="32"/>
    </location>
</feature>
<keyword evidence="3" id="KW-0813">Transport</keyword>
<feature type="transmembrane region" description="Helical" evidence="7">
    <location>
        <begin position="318"/>
        <end position="338"/>
    </location>
</feature>
<comment type="similarity">
    <text evidence="2">Belongs to the SLC29A/ENT transporter (TC 2.A.57) family.</text>
</comment>
<gene>
    <name evidence="8" type="ORF">CARUB_v10016484mg</name>
</gene>
<evidence type="ECO:0000256" key="2">
    <source>
        <dbReference type="ARBA" id="ARBA00007965"/>
    </source>
</evidence>
<dbReference type="GO" id="GO:0005337">
    <property type="term" value="F:nucleoside transmembrane transporter activity"/>
    <property type="evidence" value="ECO:0007669"/>
    <property type="project" value="InterPro"/>
</dbReference>
<feature type="transmembrane region" description="Helical" evidence="7">
    <location>
        <begin position="75"/>
        <end position="95"/>
    </location>
</feature>
<comment type="subcellular location">
    <subcellularLocation>
        <location evidence="1">Membrane</location>
        <topology evidence="1">Multi-pass membrane protein</topology>
    </subcellularLocation>
</comment>
<dbReference type="PIRSF" id="PIRSF016379">
    <property type="entry name" value="ENT"/>
    <property type="match status" value="1"/>
</dbReference>
<keyword evidence="4 7" id="KW-0812">Transmembrane</keyword>
<dbReference type="eggNOG" id="KOG1479">
    <property type="taxonomic scope" value="Eukaryota"/>
</dbReference>
<feature type="transmembrane region" description="Helical" evidence="7">
    <location>
        <begin position="344"/>
        <end position="368"/>
    </location>
</feature>
<feature type="non-terminal residue" evidence="8">
    <location>
        <position position="1"/>
    </location>
</feature>
<protein>
    <submittedName>
        <fullName evidence="8">Uncharacterized protein</fullName>
    </submittedName>
</protein>
<evidence type="ECO:0000313" key="8">
    <source>
        <dbReference type="EMBL" id="EOA33142.1"/>
    </source>
</evidence>
<sequence length="408" mass="44643">GRSYALIFCWLFGSGCSLAWNNMLTIASYYAYLFPLKLRYHPSRIPTIIYQSFAIGALSVLVYKEASLNTRRRNLFGYGLFSLGSLAILVLDLATSGRGGIGSFIGVCIISAVFGLADAHVLGGMIGDLSLMAPEFVQSFLAGLAASGALTSGLRLVTKVAFKDSRNGLRKEAMLFFAISVIFELLCVILYAYVFPKLVIVKFYRAQAVAQGSKTVSADLVAGGIQELPTRQAEEEPIILDHRFSNKVLFLLNIDYGISLFLVYLLTFSIFPGVLSKDSGKHSLGDWYPLMLIAVFNVSDLVGRYVPLVKKLKMELGIGLMITSFARFLLVPAFYYTARYGNQGWMIFLTSVLGSSNGYLTVCILTVAPMGYSAPERNGLGNILVLCLSGGMFAGVMCDWLWFIGKGW</sequence>
<evidence type="ECO:0000256" key="4">
    <source>
        <dbReference type="ARBA" id="ARBA00022692"/>
    </source>
</evidence>
<keyword evidence="9" id="KW-1185">Reference proteome</keyword>
<evidence type="ECO:0000256" key="5">
    <source>
        <dbReference type="ARBA" id="ARBA00022989"/>
    </source>
</evidence>
<feature type="transmembrane region" description="Helical" evidence="7">
    <location>
        <begin position="287"/>
        <end position="306"/>
    </location>
</feature>
<dbReference type="PANTHER" id="PTHR10332:SF30">
    <property type="entry name" value="EQUILIBRATIVE NUCLEOTIDE TRANSPORTER 2"/>
    <property type="match status" value="1"/>
</dbReference>
<dbReference type="AlphaFoldDB" id="R0GBN1"/>
<dbReference type="Pfam" id="PF01733">
    <property type="entry name" value="Nucleoside_tran"/>
    <property type="match status" value="1"/>
</dbReference>
<organism evidence="8 9">
    <name type="scientific">Capsella rubella</name>
    <dbReference type="NCBI Taxonomy" id="81985"/>
    <lineage>
        <taxon>Eukaryota</taxon>
        <taxon>Viridiplantae</taxon>
        <taxon>Streptophyta</taxon>
        <taxon>Embryophyta</taxon>
        <taxon>Tracheophyta</taxon>
        <taxon>Spermatophyta</taxon>
        <taxon>Magnoliopsida</taxon>
        <taxon>eudicotyledons</taxon>
        <taxon>Gunneridae</taxon>
        <taxon>Pentapetalae</taxon>
        <taxon>rosids</taxon>
        <taxon>malvids</taxon>
        <taxon>Brassicales</taxon>
        <taxon>Brassicaceae</taxon>
        <taxon>Camelineae</taxon>
        <taxon>Capsella</taxon>
    </lineage>
</organism>
<evidence type="ECO:0000256" key="6">
    <source>
        <dbReference type="ARBA" id="ARBA00023136"/>
    </source>
</evidence>
<dbReference type="Proteomes" id="UP000029121">
    <property type="component" value="Unassembled WGS sequence"/>
</dbReference>
<dbReference type="InterPro" id="IPR002259">
    <property type="entry name" value="Eqnu_transpt"/>
</dbReference>
<dbReference type="PANTHER" id="PTHR10332">
    <property type="entry name" value="EQUILIBRATIVE NUCLEOSIDE TRANSPORTER"/>
    <property type="match status" value="1"/>
</dbReference>
<reference evidence="9" key="1">
    <citation type="journal article" date="2013" name="Nat. Genet.">
        <title>The Capsella rubella genome and the genomic consequences of rapid mating system evolution.</title>
        <authorList>
            <person name="Slotte T."/>
            <person name="Hazzouri K.M."/>
            <person name="Agren J.A."/>
            <person name="Koenig D."/>
            <person name="Maumus F."/>
            <person name="Guo Y.L."/>
            <person name="Steige K."/>
            <person name="Platts A.E."/>
            <person name="Escobar J.S."/>
            <person name="Newman L.K."/>
            <person name="Wang W."/>
            <person name="Mandakova T."/>
            <person name="Vello E."/>
            <person name="Smith L.M."/>
            <person name="Henz S.R."/>
            <person name="Steffen J."/>
            <person name="Takuno S."/>
            <person name="Brandvain Y."/>
            <person name="Coop G."/>
            <person name="Andolfatto P."/>
            <person name="Hu T.T."/>
            <person name="Blanchette M."/>
            <person name="Clark R.M."/>
            <person name="Quesneville H."/>
            <person name="Nordborg M."/>
            <person name="Gaut B.S."/>
            <person name="Lysak M.A."/>
            <person name="Jenkins J."/>
            <person name="Grimwood J."/>
            <person name="Chapman J."/>
            <person name="Prochnik S."/>
            <person name="Shu S."/>
            <person name="Rokhsar D."/>
            <person name="Schmutz J."/>
            <person name="Weigel D."/>
            <person name="Wright S.I."/>
        </authorList>
    </citation>
    <scope>NUCLEOTIDE SEQUENCE [LARGE SCALE GENOMIC DNA]</scope>
    <source>
        <strain evidence="9">cv. Monte Gargano</strain>
    </source>
</reference>
<dbReference type="STRING" id="81985.R0GBN1"/>
<evidence type="ECO:0000313" key="9">
    <source>
        <dbReference type="Proteomes" id="UP000029121"/>
    </source>
</evidence>
<dbReference type="EMBL" id="KB870807">
    <property type="protein sequence ID" value="EOA33142.1"/>
    <property type="molecule type" value="Genomic_DNA"/>
</dbReference>